<keyword evidence="1" id="KW-0175">Coiled coil</keyword>
<evidence type="ECO:0000313" key="5">
    <source>
        <dbReference type="Ensembl" id="ENSGMOP00000000434.2"/>
    </source>
</evidence>
<dbReference type="OMA" id="SCSNETW"/>
<evidence type="ECO:0000256" key="1">
    <source>
        <dbReference type="SAM" id="Coils"/>
    </source>
</evidence>
<reference evidence="5" key="1">
    <citation type="submission" date="2025-08" db="UniProtKB">
        <authorList>
            <consortium name="Ensembl"/>
        </authorList>
    </citation>
    <scope>IDENTIFICATION</scope>
</reference>
<dbReference type="PANTHER" id="PTHR34523:SF1">
    <property type="entry name" value="COILED-COIL DOMAIN-CONTAINING PROTEIN 138"/>
    <property type="match status" value="1"/>
</dbReference>
<proteinExistence type="predicted"/>
<evidence type="ECO:0000259" key="4">
    <source>
        <dbReference type="Pfam" id="PF21037"/>
    </source>
</evidence>
<sequence>MEREGRLEERERRVEEGERRVEERSEALGRLSGMEEALNSCILSVQERHQREVLKLQELLKERTGEIKRMSSSFNVMKKLNNSMKEQLKELGEQNTKLESHYKRVQGRLENLQRKYDPGMVEKARLNVSAKATQSRREKSGASSKPTNKAPMRPSSPSLLALLLDWLLETQTFSLVAPRHETASDPQCLPPQVLLTDRCLQMLPLLADQLQRTSLSDPPLLLCVLRLVYWGLRHLDSSPQRGALSSTLRRIGAQVSAHPPEEKDSGDGVLPGSRGNSGPAHGGSVLYHSPCPHTRVLSALIVLHTVTQADLLAQALGGLRSQLRSEGSRGLFLQYGGLGVLLRLLGASSRGGLHGPVDILMQLSAPSRFLDPFLVACSCADFFSTISKLLQQPPLELRLLEKLSILLQKLSNIRRNRRLFERSSLRLLLQEMQRTTEPSCSFLRLNLGSILLNLT</sequence>
<evidence type="ECO:0000259" key="3">
    <source>
        <dbReference type="Pfam" id="PF21035"/>
    </source>
</evidence>
<evidence type="ECO:0008006" key="7">
    <source>
        <dbReference type="Google" id="ProtNLM"/>
    </source>
</evidence>
<dbReference type="GeneTree" id="ENSGT00940000168612"/>
<reference evidence="5" key="2">
    <citation type="submission" date="2025-09" db="UniProtKB">
        <authorList>
            <consortium name="Ensembl"/>
        </authorList>
    </citation>
    <scope>IDENTIFICATION</scope>
</reference>
<dbReference type="InterPro" id="IPR038798">
    <property type="entry name" value="CCDC138"/>
</dbReference>
<protein>
    <recommendedName>
        <fullName evidence="7">Coiled-coil domain-containing protein 138</fullName>
    </recommendedName>
</protein>
<feature type="region of interest" description="Disordered" evidence="2">
    <location>
        <begin position="252"/>
        <end position="275"/>
    </location>
</feature>
<feature type="domain" description="Coiled-coil-domain-containing protein 138 coiled-coil" evidence="4">
    <location>
        <begin position="66"/>
        <end position="120"/>
    </location>
</feature>
<evidence type="ECO:0000256" key="2">
    <source>
        <dbReference type="SAM" id="MobiDB-lite"/>
    </source>
</evidence>
<dbReference type="InterPro" id="IPR048751">
    <property type="entry name" value="CCDC138_CC"/>
</dbReference>
<dbReference type="Proteomes" id="UP000694546">
    <property type="component" value="Chromosome 20"/>
</dbReference>
<dbReference type="AlphaFoldDB" id="A0A8C4YW04"/>
<dbReference type="Pfam" id="PF21037">
    <property type="entry name" value="CCDC138_cc"/>
    <property type="match status" value="1"/>
</dbReference>
<name>A0A8C4YW04_GADMO</name>
<feature type="coiled-coil region" evidence="1">
    <location>
        <begin position="74"/>
        <end position="115"/>
    </location>
</feature>
<evidence type="ECO:0000313" key="6">
    <source>
        <dbReference type="Proteomes" id="UP000694546"/>
    </source>
</evidence>
<dbReference type="Pfam" id="PF21035">
    <property type="entry name" value="CCDC138_C"/>
    <property type="match status" value="1"/>
</dbReference>
<dbReference type="InterPro" id="IPR048750">
    <property type="entry name" value="CCDC138_C"/>
</dbReference>
<keyword evidence="6" id="KW-1185">Reference proteome</keyword>
<dbReference type="Gene3D" id="1.20.5.340">
    <property type="match status" value="1"/>
</dbReference>
<dbReference type="Ensembl" id="ENSGMOT00000000459.2">
    <property type="protein sequence ID" value="ENSGMOP00000000434.2"/>
    <property type="gene ID" value="ENSGMOG00000000433.2"/>
</dbReference>
<accession>A0A8C4YW04</accession>
<feature type="region of interest" description="Disordered" evidence="2">
    <location>
        <begin position="127"/>
        <end position="154"/>
    </location>
</feature>
<organism evidence="5 6">
    <name type="scientific">Gadus morhua</name>
    <name type="common">Atlantic cod</name>
    <dbReference type="NCBI Taxonomy" id="8049"/>
    <lineage>
        <taxon>Eukaryota</taxon>
        <taxon>Metazoa</taxon>
        <taxon>Chordata</taxon>
        <taxon>Craniata</taxon>
        <taxon>Vertebrata</taxon>
        <taxon>Euteleostomi</taxon>
        <taxon>Actinopterygii</taxon>
        <taxon>Neopterygii</taxon>
        <taxon>Teleostei</taxon>
        <taxon>Neoteleostei</taxon>
        <taxon>Acanthomorphata</taxon>
        <taxon>Zeiogadaria</taxon>
        <taxon>Gadariae</taxon>
        <taxon>Gadiformes</taxon>
        <taxon>Gadoidei</taxon>
        <taxon>Gadidae</taxon>
        <taxon>Gadus</taxon>
    </lineage>
</organism>
<feature type="region of interest" description="Disordered" evidence="2">
    <location>
        <begin position="1"/>
        <end position="27"/>
    </location>
</feature>
<feature type="domain" description="Coiled-coil" evidence="3">
    <location>
        <begin position="163"/>
        <end position="454"/>
    </location>
</feature>
<dbReference type="PANTHER" id="PTHR34523">
    <property type="entry name" value="COILED-COIL DOMAIN-CONTAINING PROTEIN 138"/>
    <property type="match status" value="1"/>
</dbReference>